<name>W4K522_HETIT</name>
<evidence type="ECO:0000313" key="1">
    <source>
        <dbReference type="EMBL" id="ETW80146.1"/>
    </source>
</evidence>
<dbReference type="Proteomes" id="UP000030671">
    <property type="component" value="Unassembled WGS sequence"/>
</dbReference>
<dbReference type="HOGENOM" id="CLU_2886075_0_0_1"/>
<protein>
    <submittedName>
        <fullName evidence="1">Uncharacterized protein</fullName>
    </submittedName>
</protein>
<gene>
    <name evidence="1" type="ORF">HETIRDRAFT_171363</name>
</gene>
<dbReference type="EMBL" id="KI925460">
    <property type="protein sequence ID" value="ETW80146.1"/>
    <property type="molecule type" value="Genomic_DNA"/>
</dbReference>
<dbReference type="KEGG" id="hir:HETIRDRAFT_171363"/>
<organism evidence="1 2">
    <name type="scientific">Heterobasidion irregulare (strain TC 32-1)</name>
    <dbReference type="NCBI Taxonomy" id="747525"/>
    <lineage>
        <taxon>Eukaryota</taxon>
        <taxon>Fungi</taxon>
        <taxon>Dikarya</taxon>
        <taxon>Basidiomycota</taxon>
        <taxon>Agaricomycotina</taxon>
        <taxon>Agaricomycetes</taxon>
        <taxon>Russulales</taxon>
        <taxon>Bondarzewiaceae</taxon>
        <taxon>Heterobasidion</taxon>
        <taxon>Heterobasidion annosum species complex</taxon>
    </lineage>
</organism>
<keyword evidence="2" id="KW-1185">Reference proteome</keyword>
<evidence type="ECO:0000313" key="2">
    <source>
        <dbReference type="Proteomes" id="UP000030671"/>
    </source>
</evidence>
<dbReference type="AlphaFoldDB" id="W4K522"/>
<reference evidence="1 2" key="1">
    <citation type="journal article" date="2012" name="New Phytol.">
        <title>Insight into trade-off between wood decay and parasitism from the genome of a fungal forest pathogen.</title>
        <authorList>
            <person name="Olson A."/>
            <person name="Aerts A."/>
            <person name="Asiegbu F."/>
            <person name="Belbahri L."/>
            <person name="Bouzid O."/>
            <person name="Broberg A."/>
            <person name="Canback B."/>
            <person name="Coutinho P.M."/>
            <person name="Cullen D."/>
            <person name="Dalman K."/>
            <person name="Deflorio G."/>
            <person name="van Diepen L.T."/>
            <person name="Dunand C."/>
            <person name="Duplessis S."/>
            <person name="Durling M."/>
            <person name="Gonthier P."/>
            <person name="Grimwood J."/>
            <person name="Fossdal C.G."/>
            <person name="Hansson D."/>
            <person name="Henrissat B."/>
            <person name="Hietala A."/>
            <person name="Himmelstrand K."/>
            <person name="Hoffmeister D."/>
            <person name="Hogberg N."/>
            <person name="James T.Y."/>
            <person name="Karlsson M."/>
            <person name="Kohler A."/>
            <person name="Kues U."/>
            <person name="Lee Y.H."/>
            <person name="Lin Y.C."/>
            <person name="Lind M."/>
            <person name="Lindquist E."/>
            <person name="Lombard V."/>
            <person name="Lucas S."/>
            <person name="Lunden K."/>
            <person name="Morin E."/>
            <person name="Murat C."/>
            <person name="Park J."/>
            <person name="Raffaello T."/>
            <person name="Rouze P."/>
            <person name="Salamov A."/>
            <person name="Schmutz J."/>
            <person name="Solheim H."/>
            <person name="Stahlberg J."/>
            <person name="Velez H."/>
            <person name="de Vries R.P."/>
            <person name="Wiebenga A."/>
            <person name="Woodward S."/>
            <person name="Yakovlev I."/>
            <person name="Garbelotto M."/>
            <person name="Martin F."/>
            <person name="Grigoriev I.V."/>
            <person name="Stenlid J."/>
        </authorList>
    </citation>
    <scope>NUCLEOTIDE SEQUENCE [LARGE SCALE GENOMIC DNA]</scope>
    <source>
        <strain evidence="1 2">TC 32-1</strain>
    </source>
</reference>
<dbReference type="InParanoid" id="W4K522"/>
<dbReference type="RefSeq" id="XP_009548663.1">
    <property type="nucleotide sequence ID" value="XM_009550368.1"/>
</dbReference>
<proteinExistence type="predicted"/>
<accession>W4K522</accession>
<dbReference type="GeneID" id="20668333"/>
<sequence length="63" mass="6959">MQPPGLAWDAWDAHIVRSCAFMLEEESTSRSPPWFTPLNFVSLSSQEAPVTADHFCIGSCESS</sequence>